<comment type="caution">
    <text evidence="5">The sequence shown here is derived from an EMBL/GenBank/DDBJ whole genome shotgun (WGS) entry which is preliminary data.</text>
</comment>
<dbReference type="PANTHER" id="PTHR37418">
    <property type="entry name" value="3-KETO-5-AMINOHEXANOATE CLEAVAGE ENZYME-RELATED"/>
    <property type="match status" value="1"/>
</dbReference>
<keyword evidence="2" id="KW-0808">Transferase</keyword>
<dbReference type="EMBL" id="OCTY01000002">
    <property type="protein sequence ID" value="SOJ57527.1"/>
    <property type="molecule type" value="Genomic_DNA"/>
</dbReference>
<accession>A0A7Z7IPQ5</accession>
<sequence length="414" mass="45568">MSHDLILGSAVTGAKFTPKNHAEMGEPLFDVVLRGRTIQLDTKKLLAEACALYDIGVRYYHYQARNPHTHEPCTSNAIYAALSHEIQDRLPGMLISFGASRNSIEVREAIRRNGEWERISQAALPLHLGGAHFVTSQGGAEFQIVLDLEHKGHDISIEAVSDPEFARIIRHYVPSITDSVMILDVHSTAGGTYYGSSSPRMQFEVYRQAVDARRRLHLLHEVEWIQLDRSCALTRFATEHPLIRLGSEGQLNITLLFGSSWRLPFPESYADFRRAVCLAKSIERDLSGNIARKVTISVGASVLPQHARAHINELEFGARKGQLAGPLERLACYAAQPDSEVDVIRSGLEDTPYIVTHDGDITLTDNFGLAHQVVEMVGSCGAAIITDPPTLRGRMGFAGPSKAMEFPPAATLAT</sequence>
<name>A0A7Z7IPQ5_9MYCO</name>
<evidence type="ECO:0000256" key="4">
    <source>
        <dbReference type="ARBA" id="ARBA00022833"/>
    </source>
</evidence>
<keyword evidence="4" id="KW-0862">Zinc</keyword>
<dbReference type="PANTHER" id="PTHR37418:SF2">
    <property type="entry name" value="3-KETO-5-AMINOHEXANOATE CLEAVAGE ENZYME"/>
    <property type="match status" value="1"/>
</dbReference>
<evidence type="ECO:0000256" key="1">
    <source>
        <dbReference type="ARBA" id="ARBA00001947"/>
    </source>
</evidence>
<dbReference type="InterPro" id="IPR013785">
    <property type="entry name" value="Aldolase_TIM"/>
</dbReference>
<dbReference type="GO" id="GO:0046872">
    <property type="term" value="F:metal ion binding"/>
    <property type="evidence" value="ECO:0007669"/>
    <property type="project" value="UniProtKB-KW"/>
</dbReference>
<dbReference type="GO" id="GO:0043720">
    <property type="term" value="F:3-keto-5-aminohexanoate cleavage activity"/>
    <property type="evidence" value="ECO:0007669"/>
    <property type="project" value="InterPro"/>
</dbReference>
<protein>
    <submittedName>
        <fullName evidence="5">Uncharacterized protein</fullName>
    </submittedName>
</protein>
<dbReference type="InterPro" id="IPR008567">
    <property type="entry name" value="BKACE"/>
</dbReference>
<reference evidence="5 6" key="1">
    <citation type="submission" date="2017-10" db="EMBL/GenBank/DDBJ databases">
        <authorList>
            <consortium name="Urmite Genomes"/>
        </authorList>
    </citation>
    <scope>NUCLEOTIDE SEQUENCE [LARGE SCALE GENOMIC DNA]</scope>
    <source>
        <strain evidence="5 6">FB-527</strain>
    </source>
</reference>
<organism evidence="5 6">
    <name type="scientific">Mycobacterium simulans</name>
    <dbReference type="NCBI Taxonomy" id="627089"/>
    <lineage>
        <taxon>Bacteria</taxon>
        <taxon>Bacillati</taxon>
        <taxon>Actinomycetota</taxon>
        <taxon>Actinomycetes</taxon>
        <taxon>Mycobacteriales</taxon>
        <taxon>Mycobacteriaceae</taxon>
        <taxon>Mycobacterium</taxon>
    </lineage>
</organism>
<keyword evidence="3" id="KW-0479">Metal-binding</keyword>
<proteinExistence type="predicted"/>
<evidence type="ECO:0000313" key="6">
    <source>
        <dbReference type="Proteomes" id="UP000554965"/>
    </source>
</evidence>
<gene>
    <name evidence="5" type="ORF">MSIMFB_05005</name>
</gene>
<evidence type="ECO:0000313" key="5">
    <source>
        <dbReference type="EMBL" id="SOJ57527.1"/>
    </source>
</evidence>
<evidence type="ECO:0000256" key="3">
    <source>
        <dbReference type="ARBA" id="ARBA00022723"/>
    </source>
</evidence>
<dbReference type="Gene3D" id="3.20.20.70">
    <property type="entry name" value="Aldolase class I"/>
    <property type="match status" value="1"/>
</dbReference>
<dbReference type="Proteomes" id="UP000554965">
    <property type="component" value="Unassembled WGS sequence"/>
</dbReference>
<dbReference type="AlphaFoldDB" id="A0A7Z7IPQ5"/>
<evidence type="ECO:0000256" key="2">
    <source>
        <dbReference type="ARBA" id="ARBA00022679"/>
    </source>
</evidence>
<keyword evidence="6" id="KW-1185">Reference proteome</keyword>
<comment type="cofactor">
    <cofactor evidence="1">
        <name>Zn(2+)</name>
        <dbReference type="ChEBI" id="CHEBI:29105"/>
    </cofactor>
</comment>